<dbReference type="Proteomes" id="UP000321456">
    <property type="component" value="Unassembled WGS sequence"/>
</dbReference>
<sequence length="118" mass="13676">MKDDNLPEYYRSIFHPLFKHAKDLGCKIILLEQILEVGDAKEIPFLEELERNEETPISKLATEVKTALLDKLGRPASKESKRLPMNLCFLYDEFSIKPAKTEGLNMNFDVTLEIFEEE</sequence>
<reference evidence="1 2" key="1">
    <citation type="submission" date="2019-08" db="EMBL/GenBank/DDBJ databases">
        <title>Professor.</title>
        <authorList>
            <person name="Park J.S."/>
        </authorList>
    </citation>
    <scope>NUCLEOTIDE SEQUENCE [LARGE SCALE GENOMIC DNA]</scope>
    <source>
        <strain evidence="1 2">176CP5-101</strain>
    </source>
</reference>
<evidence type="ECO:0000313" key="2">
    <source>
        <dbReference type="Proteomes" id="UP000321456"/>
    </source>
</evidence>
<organism evidence="1 2">
    <name type="scientific">Flagellimonas hymeniacidonis</name>
    <dbReference type="NCBI Taxonomy" id="2603628"/>
    <lineage>
        <taxon>Bacteria</taxon>
        <taxon>Pseudomonadati</taxon>
        <taxon>Bacteroidota</taxon>
        <taxon>Flavobacteriia</taxon>
        <taxon>Flavobacteriales</taxon>
        <taxon>Flavobacteriaceae</taxon>
        <taxon>Flagellimonas</taxon>
    </lineage>
</organism>
<name>A0A5C8V2E4_9FLAO</name>
<evidence type="ECO:0000313" key="1">
    <source>
        <dbReference type="EMBL" id="TXN35760.1"/>
    </source>
</evidence>
<comment type="caution">
    <text evidence="1">The sequence shown here is derived from an EMBL/GenBank/DDBJ whole genome shotgun (WGS) entry which is preliminary data.</text>
</comment>
<dbReference type="EMBL" id="VRUR01000002">
    <property type="protein sequence ID" value="TXN35760.1"/>
    <property type="molecule type" value="Genomic_DNA"/>
</dbReference>
<keyword evidence="2" id="KW-1185">Reference proteome</keyword>
<protein>
    <submittedName>
        <fullName evidence="1">Uncharacterized protein</fullName>
    </submittedName>
</protein>
<dbReference type="AlphaFoldDB" id="A0A5C8V2E4"/>
<gene>
    <name evidence="1" type="ORF">FVB32_14405</name>
</gene>
<dbReference type="RefSeq" id="WP_147744534.1">
    <property type="nucleotide sequence ID" value="NZ_VRUR01000002.1"/>
</dbReference>
<proteinExistence type="predicted"/>
<accession>A0A5C8V2E4</accession>